<sequence length="255" mass="27079">MKKSALAVALSMCVAVSAQADVIGLYIGGNVWQNQGSGSFGDTGVVSTLSSSGAEFDFEKENNASYFVAFEHPIPIIPNIKIASSTLDTTGMGMVTGEFDFGGIEFPVGTNVDSVFNTSFIDYTLYYEVFSNDLIAFDFGVTGRDISGDITVSEATAGTGELEYEGIIPMAYVAAKVGIPATSFNVFAEVNYVGWADDAITDYQVGIGYELLDNLAVDLDITVGYRSVTLELDDVDGLYSDLTFDGAYAGAVVHF</sequence>
<reference evidence="2 3" key="1">
    <citation type="submission" date="2016-10" db="EMBL/GenBank/DDBJ databases">
        <authorList>
            <person name="de Groot N.N."/>
        </authorList>
    </citation>
    <scope>NUCLEOTIDE SEQUENCE [LARGE SCALE GENOMIC DNA]</scope>
    <source>
        <strain evidence="2 3">DSM 19706</strain>
    </source>
</reference>
<dbReference type="NCBIfam" id="TIGR04219">
    <property type="entry name" value="OMP_w_GlyGly"/>
    <property type="match status" value="1"/>
</dbReference>
<feature type="chain" id="PRO_5011669457" evidence="1">
    <location>
        <begin position="21"/>
        <end position="255"/>
    </location>
</feature>
<name>A0A1I0H602_THASX</name>
<dbReference type="InterPro" id="IPR026387">
    <property type="entry name" value="OMP_w_GlyGly"/>
</dbReference>
<dbReference type="OrthoDB" id="6708408at2"/>
<dbReference type="STRING" id="349064.SAMN05660429_02700"/>
<dbReference type="EMBL" id="FOHK01000014">
    <property type="protein sequence ID" value="SET78981.1"/>
    <property type="molecule type" value="Genomic_DNA"/>
</dbReference>
<proteinExistence type="predicted"/>
<organism evidence="2 3">
    <name type="scientific">Thalassotalea agarivorans</name>
    <name type="common">Thalassomonas agarivorans</name>
    <dbReference type="NCBI Taxonomy" id="349064"/>
    <lineage>
        <taxon>Bacteria</taxon>
        <taxon>Pseudomonadati</taxon>
        <taxon>Pseudomonadota</taxon>
        <taxon>Gammaproteobacteria</taxon>
        <taxon>Alteromonadales</taxon>
        <taxon>Colwelliaceae</taxon>
        <taxon>Thalassotalea</taxon>
    </lineage>
</organism>
<evidence type="ECO:0000256" key="1">
    <source>
        <dbReference type="SAM" id="SignalP"/>
    </source>
</evidence>
<accession>A0A1I0H602</accession>
<keyword evidence="1" id="KW-0732">Signal</keyword>
<gene>
    <name evidence="2" type="ORF">SAMN05660429_02700</name>
</gene>
<dbReference type="AlphaFoldDB" id="A0A1I0H602"/>
<feature type="signal peptide" evidence="1">
    <location>
        <begin position="1"/>
        <end position="20"/>
    </location>
</feature>
<protein>
    <submittedName>
        <fullName evidence="2">Outer membrane protein</fullName>
    </submittedName>
</protein>
<keyword evidence="3" id="KW-1185">Reference proteome</keyword>
<dbReference type="Proteomes" id="UP000199308">
    <property type="component" value="Unassembled WGS sequence"/>
</dbReference>
<evidence type="ECO:0000313" key="3">
    <source>
        <dbReference type="Proteomes" id="UP000199308"/>
    </source>
</evidence>
<evidence type="ECO:0000313" key="2">
    <source>
        <dbReference type="EMBL" id="SET78981.1"/>
    </source>
</evidence>
<dbReference type="RefSeq" id="WP_093331552.1">
    <property type="nucleotide sequence ID" value="NZ_AP027363.1"/>
</dbReference>